<evidence type="ECO:0000256" key="1">
    <source>
        <dbReference type="SAM" id="MobiDB-lite"/>
    </source>
</evidence>
<keyword evidence="2" id="KW-0472">Membrane</keyword>
<feature type="transmembrane region" description="Helical" evidence="2">
    <location>
        <begin position="145"/>
        <end position="170"/>
    </location>
</feature>
<feature type="transmembrane region" description="Helical" evidence="2">
    <location>
        <begin position="54"/>
        <end position="73"/>
    </location>
</feature>
<keyword evidence="2" id="KW-1133">Transmembrane helix</keyword>
<feature type="compositionally biased region" description="Basic residues" evidence="1">
    <location>
        <begin position="193"/>
        <end position="203"/>
    </location>
</feature>
<feature type="compositionally biased region" description="Basic and acidic residues" evidence="1">
    <location>
        <begin position="204"/>
        <end position="215"/>
    </location>
</feature>
<reference evidence="3 4" key="1">
    <citation type="submission" date="2018-05" db="EMBL/GenBank/DDBJ databases">
        <title>Genome sequencing and assembly of the regulated plant pathogen Lachnellula willkommii and related sister species for the development of diagnostic species identification markers.</title>
        <authorList>
            <person name="Giroux E."/>
            <person name="Bilodeau G."/>
        </authorList>
    </citation>
    <scope>NUCLEOTIDE SEQUENCE [LARGE SCALE GENOMIC DNA]</scope>
    <source>
        <strain evidence="3 4">CBS 268.59</strain>
    </source>
</reference>
<keyword evidence="2" id="KW-0812">Transmembrane</keyword>
<evidence type="ECO:0000256" key="2">
    <source>
        <dbReference type="SAM" id="Phobius"/>
    </source>
</evidence>
<feature type="compositionally biased region" description="Low complexity" evidence="1">
    <location>
        <begin position="302"/>
        <end position="318"/>
    </location>
</feature>
<protein>
    <recommendedName>
        <fullName evidence="5">MARVEL domain-containing protein</fullName>
    </recommendedName>
</protein>
<sequence>MAFGGIALKSVSMFVRIIQFCCAAIILGIFSYFLSVLASHGLHIDTYVKAVEGISGAAVLYTIFAILLVCFLGGIAVFSFLGIVLDLAFCGAFIYLAYATRHGDNSCSGNVSTPVGYGNAGSDDRVPDGNGGIVHLIKYHTACKLNTACFAVAIVGAVFFFLSIFLELALMKHHRKEKKFGPSPNNGYTAGSPKRKFWQRKPKNTRDIEANEKPDALPAHATPADTRHSYATDATAVGGTAAVVGAHEHHKHNNSAGNYDGTAYGNEAGYGNNAATYGNTGNHDATYMKYGPTATGGSGPAHGLTHGHTTTTTTHNNF</sequence>
<dbReference type="EMBL" id="QGMK01001391">
    <property type="protein sequence ID" value="TVY68870.1"/>
    <property type="molecule type" value="Genomic_DNA"/>
</dbReference>
<organism evidence="3 4">
    <name type="scientific">Lachnellula suecica</name>
    <dbReference type="NCBI Taxonomy" id="602035"/>
    <lineage>
        <taxon>Eukaryota</taxon>
        <taxon>Fungi</taxon>
        <taxon>Dikarya</taxon>
        <taxon>Ascomycota</taxon>
        <taxon>Pezizomycotina</taxon>
        <taxon>Leotiomycetes</taxon>
        <taxon>Helotiales</taxon>
        <taxon>Lachnaceae</taxon>
        <taxon>Lachnellula</taxon>
    </lineage>
</organism>
<proteinExistence type="predicted"/>
<dbReference type="AlphaFoldDB" id="A0A8T9BYA6"/>
<dbReference type="OrthoDB" id="5342507at2759"/>
<evidence type="ECO:0000313" key="3">
    <source>
        <dbReference type="EMBL" id="TVY68870.1"/>
    </source>
</evidence>
<keyword evidence="4" id="KW-1185">Reference proteome</keyword>
<comment type="caution">
    <text evidence="3">The sequence shown here is derived from an EMBL/GenBank/DDBJ whole genome shotgun (WGS) entry which is preliminary data.</text>
</comment>
<feature type="transmembrane region" description="Helical" evidence="2">
    <location>
        <begin position="80"/>
        <end position="98"/>
    </location>
</feature>
<accession>A0A8T9BYA6</accession>
<evidence type="ECO:0008006" key="5">
    <source>
        <dbReference type="Google" id="ProtNLM"/>
    </source>
</evidence>
<dbReference type="Proteomes" id="UP000469558">
    <property type="component" value="Unassembled WGS sequence"/>
</dbReference>
<gene>
    <name evidence="3" type="ORF">LSUE1_G007284</name>
</gene>
<feature type="transmembrane region" description="Helical" evidence="2">
    <location>
        <begin position="12"/>
        <end position="34"/>
    </location>
</feature>
<evidence type="ECO:0000313" key="4">
    <source>
        <dbReference type="Proteomes" id="UP000469558"/>
    </source>
</evidence>
<feature type="region of interest" description="Disordered" evidence="1">
    <location>
        <begin position="297"/>
        <end position="318"/>
    </location>
</feature>
<name>A0A8T9BYA6_9HELO</name>
<feature type="region of interest" description="Disordered" evidence="1">
    <location>
        <begin position="177"/>
        <end position="224"/>
    </location>
</feature>